<feature type="active site" description="Proton acceptor" evidence="5">
    <location>
        <position position="254"/>
    </location>
</feature>
<dbReference type="GO" id="GO:0008081">
    <property type="term" value="F:phosphoric diester hydrolase activity"/>
    <property type="evidence" value="ECO:0000318"/>
    <property type="project" value="GO_Central"/>
</dbReference>
<proteinExistence type="inferred from homology"/>
<evidence type="ECO:0000259" key="10">
    <source>
        <dbReference type="Pfam" id="PF03372"/>
    </source>
</evidence>
<comment type="cofactor">
    <cofactor evidence="6 8">
        <name>Mg(2+)</name>
        <dbReference type="ChEBI" id="CHEBI:18420"/>
    </cofactor>
    <cofactor evidence="6 8">
        <name>Mn(2+)</name>
        <dbReference type="ChEBI" id="CHEBI:29035"/>
    </cofactor>
    <text evidence="6 8">Probably binds two magnesium or manganese ions per subunit.</text>
</comment>
<dbReference type="VEuPathDB" id="TrichDB:TVAG_015160"/>
<dbReference type="PROSITE" id="PS51435">
    <property type="entry name" value="AP_NUCLEASE_F1_4"/>
    <property type="match status" value="1"/>
</dbReference>
<evidence type="ECO:0000256" key="9">
    <source>
        <dbReference type="SAM" id="MobiDB-lite"/>
    </source>
</evidence>
<feature type="binding site" evidence="6">
    <location>
        <position position="158"/>
    </location>
    <ligand>
        <name>Mg(2+)</name>
        <dbReference type="ChEBI" id="CHEBI:18420"/>
        <label>1</label>
    </ligand>
</feature>
<dbReference type="GO" id="GO:0003906">
    <property type="term" value="F:DNA-(apurinic or apyrimidinic site) endonuclease activity"/>
    <property type="evidence" value="ECO:0000318"/>
    <property type="project" value="GO_Central"/>
</dbReference>
<dbReference type="SUPFAM" id="SSF56219">
    <property type="entry name" value="DNase I-like"/>
    <property type="match status" value="1"/>
</dbReference>
<dbReference type="Proteomes" id="UP000001542">
    <property type="component" value="Unassembled WGS sequence"/>
</dbReference>
<evidence type="ECO:0000256" key="1">
    <source>
        <dbReference type="ARBA" id="ARBA00007092"/>
    </source>
</evidence>
<feature type="site" description="Interaction with DNA substrate" evidence="7">
    <location>
        <position position="254"/>
    </location>
</feature>
<dbReference type="PANTHER" id="PTHR22748">
    <property type="entry name" value="AP ENDONUCLEASE"/>
    <property type="match status" value="1"/>
</dbReference>
<dbReference type="CDD" id="cd09087">
    <property type="entry name" value="Ape1-like_AP-endo"/>
    <property type="match status" value="1"/>
</dbReference>
<evidence type="ECO:0000256" key="3">
    <source>
        <dbReference type="ARBA" id="ARBA00022801"/>
    </source>
</evidence>
<evidence type="ECO:0000256" key="7">
    <source>
        <dbReference type="PIRSR" id="PIRSR604808-3"/>
    </source>
</evidence>
<comment type="similarity">
    <text evidence="1 8">Belongs to the DNA repair enzymes AP/ExoA family.</text>
</comment>
<dbReference type="NCBIfam" id="TIGR00633">
    <property type="entry name" value="xth"/>
    <property type="match status" value="1"/>
</dbReference>
<dbReference type="RefSeq" id="XP_001299171.1">
    <property type="nucleotide sequence ID" value="XM_001299170.1"/>
</dbReference>
<dbReference type="InterPro" id="IPR036691">
    <property type="entry name" value="Endo/exonu/phosph_ase_sf"/>
</dbReference>
<dbReference type="FunCoup" id="A2G9C5">
    <property type="interactions" value="701"/>
</dbReference>
<name>A2G9C5_TRIV3</name>
<dbReference type="OMA" id="NDCAMET"/>
<dbReference type="SMR" id="A2G9C5"/>
<keyword evidence="2 6" id="KW-0479">Metal-binding</keyword>
<keyword evidence="8" id="KW-0234">DNA repair</keyword>
<organism evidence="11 12">
    <name type="scientific">Trichomonas vaginalis (strain ATCC PRA-98 / G3)</name>
    <dbReference type="NCBI Taxonomy" id="412133"/>
    <lineage>
        <taxon>Eukaryota</taxon>
        <taxon>Metamonada</taxon>
        <taxon>Parabasalia</taxon>
        <taxon>Trichomonadida</taxon>
        <taxon>Trichomonadidae</taxon>
        <taxon>Trichomonas</taxon>
    </lineage>
</organism>
<dbReference type="EC" id="3.1.-.-" evidence="8"/>
<protein>
    <recommendedName>
        <fullName evidence="8">DNA-(apurinic or apyrimidinic site) endonuclease</fullName>
        <ecNumber evidence="8">3.1.-.-</ecNumber>
    </recommendedName>
</protein>
<evidence type="ECO:0000256" key="6">
    <source>
        <dbReference type="PIRSR" id="PIRSR604808-2"/>
    </source>
</evidence>
<evidence type="ECO:0000256" key="8">
    <source>
        <dbReference type="RuleBase" id="RU362131"/>
    </source>
</evidence>
<keyword evidence="6" id="KW-0464">Manganese</keyword>
<evidence type="ECO:0000313" key="11">
    <source>
        <dbReference type="EMBL" id="EAX86241.1"/>
    </source>
</evidence>
<feature type="site" description="Transition state stabilizer" evidence="7">
    <location>
        <position position="158"/>
    </location>
</feature>
<dbReference type="KEGG" id="tva:4743885"/>
<dbReference type="Gene3D" id="3.60.10.10">
    <property type="entry name" value="Endonuclease/exonuclease/phosphatase"/>
    <property type="match status" value="1"/>
</dbReference>
<feature type="site" description="Important for catalytic activity" evidence="7">
    <location>
        <position position="227"/>
    </location>
</feature>
<evidence type="ECO:0000256" key="2">
    <source>
        <dbReference type="ARBA" id="ARBA00022723"/>
    </source>
</evidence>
<evidence type="ECO:0000256" key="5">
    <source>
        <dbReference type="PIRSR" id="PIRSR604808-1"/>
    </source>
</evidence>
<dbReference type="GO" id="GO:0046872">
    <property type="term" value="F:metal ion binding"/>
    <property type="evidence" value="ECO:0007669"/>
    <property type="project" value="UniProtKB-KW"/>
</dbReference>
<gene>
    <name evidence="11" type="ORF">TVAG_015160</name>
</gene>
<dbReference type="PROSITE" id="PS00726">
    <property type="entry name" value="AP_NUCLEASE_F1_1"/>
    <property type="match status" value="1"/>
</dbReference>
<reference evidence="11" key="1">
    <citation type="submission" date="2006-10" db="EMBL/GenBank/DDBJ databases">
        <authorList>
            <person name="Amadeo P."/>
            <person name="Zhao Q."/>
            <person name="Wortman J."/>
            <person name="Fraser-Liggett C."/>
            <person name="Carlton J."/>
        </authorList>
    </citation>
    <scope>NUCLEOTIDE SEQUENCE</scope>
    <source>
        <strain evidence="11">G3</strain>
    </source>
</reference>
<dbReference type="PANTHER" id="PTHR22748:SF6">
    <property type="entry name" value="DNA-(APURINIC OR APYRIMIDINIC SITE) ENDONUCLEASE"/>
    <property type="match status" value="1"/>
</dbReference>
<evidence type="ECO:0000313" key="12">
    <source>
        <dbReference type="Proteomes" id="UP000001542"/>
    </source>
</evidence>
<feature type="domain" description="Endonuclease/exonuclease/phosphatase" evidence="10">
    <location>
        <begin position="18"/>
        <end position="254"/>
    </location>
</feature>
<feature type="compositionally biased region" description="Basic and acidic residues" evidence="9">
    <location>
        <begin position="315"/>
        <end position="335"/>
    </location>
</feature>
<dbReference type="OrthoDB" id="498125at2759"/>
<keyword evidence="4 6" id="KW-0460">Magnesium</keyword>
<dbReference type="AlphaFoldDB" id="A2G9C5"/>
<reference evidence="11" key="2">
    <citation type="journal article" date="2007" name="Science">
        <title>Draft genome sequence of the sexually transmitted pathogen Trichomonas vaginalis.</title>
        <authorList>
            <person name="Carlton J.M."/>
            <person name="Hirt R.P."/>
            <person name="Silva J.C."/>
            <person name="Delcher A.L."/>
            <person name="Schatz M."/>
            <person name="Zhao Q."/>
            <person name="Wortman J.R."/>
            <person name="Bidwell S.L."/>
            <person name="Alsmark U.C.M."/>
            <person name="Besteiro S."/>
            <person name="Sicheritz-Ponten T."/>
            <person name="Noel C.J."/>
            <person name="Dacks J.B."/>
            <person name="Foster P.G."/>
            <person name="Simillion C."/>
            <person name="Van de Peer Y."/>
            <person name="Miranda-Saavedra D."/>
            <person name="Barton G.J."/>
            <person name="Westrop G.D."/>
            <person name="Mueller S."/>
            <person name="Dessi D."/>
            <person name="Fiori P.L."/>
            <person name="Ren Q."/>
            <person name="Paulsen I."/>
            <person name="Zhang H."/>
            <person name="Bastida-Corcuera F.D."/>
            <person name="Simoes-Barbosa A."/>
            <person name="Brown M.T."/>
            <person name="Hayes R.D."/>
            <person name="Mukherjee M."/>
            <person name="Okumura C.Y."/>
            <person name="Schneider R."/>
            <person name="Smith A.J."/>
            <person name="Vanacova S."/>
            <person name="Villalvazo M."/>
            <person name="Haas B.J."/>
            <person name="Pertea M."/>
            <person name="Feldblyum T.V."/>
            <person name="Utterback T.R."/>
            <person name="Shu C.L."/>
            <person name="Osoegawa K."/>
            <person name="de Jong P.J."/>
            <person name="Hrdy I."/>
            <person name="Horvathova L."/>
            <person name="Zubacova Z."/>
            <person name="Dolezal P."/>
            <person name="Malik S.B."/>
            <person name="Logsdon J.M. Jr."/>
            <person name="Henze K."/>
            <person name="Gupta A."/>
            <person name="Wang C.C."/>
            <person name="Dunne R.L."/>
            <person name="Upcroft J.A."/>
            <person name="Upcroft P."/>
            <person name="White O."/>
            <person name="Salzberg S.L."/>
            <person name="Tang P."/>
            <person name="Chiu C.-H."/>
            <person name="Lee Y.-S."/>
            <person name="Embley T.M."/>
            <person name="Coombs G.H."/>
            <person name="Mottram J.C."/>
            <person name="Tachezy J."/>
            <person name="Fraser-Liggett C.M."/>
            <person name="Johnson P.J."/>
        </authorList>
    </citation>
    <scope>NUCLEOTIDE SEQUENCE [LARGE SCALE GENOMIC DNA]</scope>
    <source>
        <strain evidence="11">G3</strain>
    </source>
</reference>
<feature type="binding site" evidence="6">
    <location>
        <position position="156"/>
    </location>
    <ligand>
        <name>Mg(2+)</name>
        <dbReference type="ChEBI" id="CHEBI:18420"/>
        <label>1</label>
    </ligand>
</feature>
<feature type="binding site" evidence="6">
    <location>
        <position position="18"/>
    </location>
    <ligand>
        <name>Mg(2+)</name>
        <dbReference type="ChEBI" id="CHEBI:18420"/>
        <label>1</label>
    </ligand>
</feature>
<dbReference type="InterPro" id="IPR020847">
    <property type="entry name" value="AP_endonuclease_F1_BS"/>
</dbReference>
<keyword evidence="3" id="KW-0378">Hydrolase</keyword>
<accession>A2G9C5</accession>
<feature type="binding site" evidence="6">
    <location>
        <position position="254"/>
    </location>
    <ligand>
        <name>Mg(2+)</name>
        <dbReference type="ChEBI" id="CHEBI:18420"/>
        <label>1</label>
    </ligand>
</feature>
<dbReference type="InterPro" id="IPR005135">
    <property type="entry name" value="Endo/exonuclease/phosphatase"/>
</dbReference>
<dbReference type="eggNOG" id="KOG1294">
    <property type="taxonomic scope" value="Eukaryota"/>
</dbReference>
<dbReference type="GO" id="GO:0008311">
    <property type="term" value="F:double-stranded DNA 3'-5' DNA exonuclease activity"/>
    <property type="evidence" value="ECO:0000318"/>
    <property type="project" value="GO_Central"/>
</dbReference>
<evidence type="ECO:0000256" key="4">
    <source>
        <dbReference type="ARBA" id="ARBA00022842"/>
    </source>
</evidence>
<dbReference type="GO" id="GO:0003677">
    <property type="term" value="F:DNA binding"/>
    <property type="evidence" value="ECO:0007669"/>
    <property type="project" value="InterPro"/>
</dbReference>
<feature type="binding site" evidence="6">
    <location>
        <position position="46"/>
    </location>
    <ligand>
        <name>Mg(2+)</name>
        <dbReference type="ChEBI" id="CHEBI:18420"/>
        <label>1</label>
    </ligand>
</feature>
<sequence length="467" mass="53556">MSTTQTDAAPPLKISTINAASLRAAWGKGLHDWALASKPDVICIQETKMHETSQPNIGAFLLDGYQGYFFDCNKPGFHGTAIYTKIKPISVKESFPDDEGRSITMEFSNFYLINSYVPNAGQKLEKLTYKIETWNPHLKEYLDELSKTKAVIWTGDLNVAHEEIDIFDPKGKDKTAGYTPQEREWFHKFLESGYTDIFRKRYPDKKEFSFYTYRGQAKAKGNGWRLDYFIMDNAHYKDELVNDCAMETGDFSDHVPVSLFLDRSLLAAEDVAVDKTFNKRLNNDTIVDTPEVVPEKAKPKKGKKDQPTEEEPKEEEAKEEAKEEPKKEESEEKPKPKPKKGKQAKEEESKPAEEAKPVTEEAKPASEESKPAEEAKPAEEEKPKAAKPKKTKKVVEEEPQEPEDEVDDEEEEEDKPKKKRRGKKGEEQSLKRMQTREKRKTIYFSDDDSDDSTEYTGTPRKTRRSKK</sequence>
<dbReference type="STRING" id="5722.A2G9C5"/>
<feature type="compositionally biased region" description="Basic and acidic residues" evidence="9">
    <location>
        <begin position="343"/>
        <end position="384"/>
    </location>
</feature>
<dbReference type="NCBIfam" id="TIGR00195">
    <property type="entry name" value="exoDNase_III"/>
    <property type="match status" value="1"/>
</dbReference>
<dbReference type="GO" id="GO:0006284">
    <property type="term" value="P:base-excision repair"/>
    <property type="evidence" value="ECO:0000318"/>
    <property type="project" value="GO_Central"/>
</dbReference>
<keyword evidence="8" id="KW-0227">DNA damage</keyword>
<feature type="compositionally biased region" description="Acidic residues" evidence="9">
    <location>
        <begin position="397"/>
        <end position="413"/>
    </location>
</feature>
<feature type="active site" description="Proton donor/acceptor" evidence="5">
    <location>
        <position position="156"/>
    </location>
</feature>
<dbReference type="InParanoid" id="A2G9C5"/>
<keyword evidence="12" id="KW-1185">Reference proteome</keyword>
<dbReference type="VEuPathDB" id="TrichDB:TVAGG3_0803830"/>
<feature type="active site" evidence="5">
    <location>
        <position position="116"/>
    </location>
</feature>
<feature type="compositionally biased region" description="Basic and acidic residues" evidence="9">
    <location>
        <begin position="424"/>
        <end position="436"/>
    </location>
</feature>
<feature type="binding site" evidence="6">
    <location>
        <position position="253"/>
    </location>
    <ligand>
        <name>Mg(2+)</name>
        <dbReference type="ChEBI" id="CHEBI:18420"/>
        <label>1</label>
    </ligand>
</feature>
<dbReference type="Pfam" id="PF03372">
    <property type="entry name" value="Exo_endo_phos"/>
    <property type="match status" value="1"/>
</dbReference>
<dbReference type="GO" id="GO:0005634">
    <property type="term" value="C:nucleus"/>
    <property type="evidence" value="ECO:0000318"/>
    <property type="project" value="GO_Central"/>
</dbReference>
<dbReference type="InterPro" id="IPR004808">
    <property type="entry name" value="AP_endonuc_1"/>
</dbReference>
<dbReference type="EMBL" id="DS114697">
    <property type="protein sequence ID" value="EAX86241.1"/>
    <property type="molecule type" value="Genomic_DNA"/>
</dbReference>
<feature type="region of interest" description="Disordered" evidence="9">
    <location>
        <begin position="288"/>
        <end position="467"/>
    </location>
</feature>